<keyword evidence="4" id="KW-1133">Transmembrane helix</keyword>
<keyword evidence="1 2" id="KW-0862">Zinc</keyword>
<evidence type="ECO:0000256" key="2">
    <source>
        <dbReference type="RuleBase" id="RU361183"/>
    </source>
</evidence>
<keyword evidence="2" id="KW-0645">Protease</keyword>
<dbReference type="SUPFAM" id="SSF55486">
    <property type="entry name" value="Metalloproteases ('zincins'), catalytic domain"/>
    <property type="match status" value="1"/>
</dbReference>
<comment type="cofactor">
    <cofactor evidence="1 2">
        <name>Zn(2+)</name>
        <dbReference type="ChEBI" id="CHEBI:29105"/>
    </cofactor>
    <text evidence="1 2">Binds 1 zinc ion per subunit.</text>
</comment>
<accession>A0A6A4XDX4</accession>
<evidence type="ECO:0000313" key="7">
    <source>
        <dbReference type="Proteomes" id="UP000440578"/>
    </source>
</evidence>
<feature type="binding site" evidence="1">
    <location>
        <position position="206"/>
    </location>
    <ligand>
        <name>Zn(2+)</name>
        <dbReference type="ChEBI" id="CHEBI:29105"/>
        <note>catalytic</note>
    </ligand>
</feature>
<dbReference type="OrthoDB" id="6427589at2759"/>
<evidence type="ECO:0000256" key="1">
    <source>
        <dbReference type="PROSITE-ProRule" id="PRU01211"/>
    </source>
</evidence>
<comment type="caution">
    <text evidence="6">The sequence shown here is derived from an EMBL/GenBank/DDBJ whole genome shotgun (WGS) entry which is preliminary data.</text>
</comment>
<dbReference type="Proteomes" id="UP000440578">
    <property type="component" value="Unassembled WGS sequence"/>
</dbReference>
<dbReference type="EC" id="3.4.24.-" evidence="2"/>
<keyword evidence="4" id="KW-0812">Transmembrane</keyword>
<keyword evidence="1 2" id="KW-0479">Metal-binding</keyword>
<dbReference type="GO" id="GO:0006508">
    <property type="term" value="P:proteolysis"/>
    <property type="evidence" value="ECO:0007669"/>
    <property type="project" value="UniProtKB-KW"/>
</dbReference>
<organism evidence="6 7">
    <name type="scientific">Amphibalanus amphitrite</name>
    <name type="common">Striped barnacle</name>
    <name type="synonym">Balanus amphitrite</name>
    <dbReference type="NCBI Taxonomy" id="1232801"/>
    <lineage>
        <taxon>Eukaryota</taxon>
        <taxon>Metazoa</taxon>
        <taxon>Ecdysozoa</taxon>
        <taxon>Arthropoda</taxon>
        <taxon>Crustacea</taxon>
        <taxon>Multicrustacea</taxon>
        <taxon>Cirripedia</taxon>
        <taxon>Thoracica</taxon>
        <taxon>Thoracicalcarea</taxon>
        <taxon>Balanomorpha</taxon>
        <taxon>Balanoidea</taxon>
        <taxon>Balanidae</taxon>
        <taxon>Amphibalaninae</taxon>
        <taxon>Amphibalanus</taxon>
    </lineage>
</organism>
<name>A0A6A4XDX4_AMPAM</name>
<dbReference type="EMBL" id="VIIS01000098">
    <property type="protein sequence ID" value="KAF0313338.1"/>
    <property type="molecule type" value="Genomic_DNA"/>
</dbReference>
<dbReference type="InterPro" id="IPR006026">
    <property type="entry name" value="Peptidase_Metallo"/>
</dbReference>
<dbReference type="PANTHER" id="PTHR10127:SF850">
    <property type="entry name" value="METALLOENDOPEPTIDASE"/>
    <property type="match status" value="1"/>
</dbReference>
<dbReference type="SMART" id="SM00235">
    <property type="entry name" value="ZnMc"/>
    <property type="match status" value="1"/>
</dbReference>
<dbReference type="Gene3D" id="3.40.390.10">
    <property type="entry name" value="Collagenase (Catalytic Domain)"/>
    <property type="match status" value="1"/>
</dbReference>
<feature type="binding site" evidence="1">
    <location>
        <position position="202"/>
    </location>
    <ligand>
        <name>Zn(2+)</name>
        <dbReference type="ChEBI" id="CHEBI:29105"/>
        <note>catalytic</note>
    </ligand>
</feature>
<dbReference type="InterPro" id="IPR024079">
    <property type="entry name" value="MetalloPept_cat_dom_sf"/>
</dbReference>
<dbReference type="Pfam" id="PF01400">
    <property type="entry name" value="Astacin"/>
    <property type="match status" value="1"/>
</dbReference>
<dbReference type="InterPro" id="IPR001506">
    <property type="entry name" value="Peptidase_M12A"/>
</dbReference>
<keyword evidence="7" id="KW-1185">Reference proteome</keyword>
<comment type="caution">
    <text evidence="1">Lacks conserved residue(s) required for the propagation of feature annotation.</text>
</comment>
<protein>
    <recommendedName>
        <fullName evidence="2">Metalloendopeptidase</fullName>
        <ecNumber evidence="2">3.4.24.-</ecNumber>
    </recommendedName>
</protein>
<evidence type="ECO:0000256" key="3">
    <source>
        <dbReference type="SAM" id="MobiDB-lite"/>
    </source>
</evidence>
<feature type="region of interest" description="Disordered" evidence="3">
    <location>
        <begin position="316"/>
        <end position="336"/>
    </location>
</feature>
<keyword evidence="4" id="KW-0472">Membrane</keyword>
<evidence type="ECO:0000259" key="5">
    <source>
        <dbReference type="PROSITE" id="PS51864"/>
    </source>
</evidence>
<sequence length="336" mass="36883">MTRGRYQVTRLGEDEGAAARPGCCRCSRPVRLALLVLGLVLVLAAAAAVTAVVLLRQEEHRSAVYPADESRLYRGGPGVTEGDMLGLNTSSGELSATRDPKRLWPLGTVAYRTEADIGCPYSARCAVLLAAMAEYSGRTCVRWQSVEETGGRSDRSEELLVRYRPDSGCHASVGYRGFTGADSPPQLLVLGDGCFNMGILLHLLGHTLGLWHEHNRPDRDSWMDVNMTNVDPAHTDAFRTFTLNQHRVVDRLDYSSVMMFGGHAFSSSGGVTLRPHWSDSGTLVPLQNKTQLSEQDVDRVQAMYIRVCSKRRRLEESWPGEGSHLTGIEGQRPGQA</sequence>
<keyword evidence="2" id="KW-0378">Hydrolase</keyword>
<keyword evidence="2" id="KW-0482">Metalloprotease</keyword>
<proteinExistence type="predicted"/>
<dbReference type="GO" id="GO:0004222">
    <property type="term" value="F:metalloendopeptidase activity"/>
    <property type="evidence" value="ECO:0007669"/>
    <property type="project" value="UniProtKB-UniRule"/>
</dbReference>
<feature type="binding site" evidence="1">
    <location>
        <position position="212"/>
    </location>
    <ligand>
        <name>Zn(2+)</name>
        <dbReference type="ChEBI" id="CHEBI:29105"/>
        <note>catalytic</note>
    </ligand>
</feature>
<feature type="transmembrane region" description="Helical" evidence="4">
    <location>
        <begin position="32"/>
        <end position="55"/>
    </location>
</feature>
<dbReference type="PANTHER" id="PTHR10127">
    <property type="entry name" value="DISCOIDIN, CUB, EGF, LAMININ , AND ZINC METALLOPROTEASE DOMAIN CONTAINING"/>
    <property type="match status" value="1"/>
</dbReference>
<gene>
    <name evidence="6" type="primary">nas-4_2</name>
    <name evidence="6" type="ORF">FJT64_016126</name>
</gene>
<feature type="domain" description="Peptidase M12A" evidence="5">
    <location>
        <begin position="95"/>
        <end position="309"/>
    </location>
</feature>
<dbReference type="PROSITE" id="PS51864">
    <property type="entry name" value="ASTACIN"/>
    <property type="match status" value="1"/>
</dbReference>
<dbReference type="GO" id="GO:0008270">
    <property type="term" value="F:zinc ion binding"/>
    <property type="evidence" value="ECO:0007669"/>
    <property type="project" value="UniProtKB-UniRule"/>
</dbReference>
<evidence type="ECO:0000313" key="6">
    <source>
        <dbReference type="EMBL" id="KAF0313338.1"/>
    </source>
</evidence>
<evidence type="ECO:0000256" key="4">
    <source>
        <dbReference type="SAM" id="Phobius"/>
    </source>
</evidence>
<dbReference type="PRINTS" id="PR00480">
    <property type="entry name" value="ASTACIN"/>
</dbReference>
<reference evidence="6 7" key="1">
    <citation type="submission" date="2019-07" db="EMBL/GenBank/DDBJ databases">
        <title>Draft genome assembly of a fouling barnacle, Amphibalanus amphitrite (Darwin, 1854): The first reference genome for Thecostraca.</title>
        <authorList>
            <person name="Kim W."/>
        </authorList>
    </citation>
    <scope>NUCLEOTIDE SEQUENCE [LARGE SCALE GENOMIC DNA]</scope>
    <source>
        <strain evidence="6">SNU_AA5</strain>
        <tissue evidence="6">Soma without cirri and trophi</tissue>
    </source>
</reference>
<dbReference type="AlphaFoldDB" id="A0A6A4XDX4"/>